<evidence type="ECO:0000313" key="3">
    <source>
        <dbReference type="Proteomes" id="UP000789405"/>
    </source>
</evidence>
<keyword evidence="3" id="KW-1185">Reference proteome</keyword>
<reference evidence="2" key="1">
    <citation type="submission" date="2021-06" db="EMBL/GenBank/DDBJ databases">
        <authorList>
            <person name="Kallberg Y."/>
            <person name="Tangrot J."/>
            <person name="Rosling A."/>
        </authorList>
    </citation>
    <scope>NUCLEOTIDE SEQUENCE</scope>
    <source>
        <strain evidence="2">MA453B</strain>
    </source>
</reference>
<sequence length="94" mass="10663">MKIKDIPEGLGKENIRKSECDEDEVDFEDNVRMTCVERINKGSESIERMTRKIDSVDKFDENELNKDLETAKPEVGDVSEDKGKDANVAEANEV</sequence>
<gene>
    <name evidence="2" type="ORF">DERYTH_LOCUS13132</name>
</gene>
<name>A0A9N9HS65_9GLOM</name>
<dbReference type="AlphaFoldDB" id="A0A9N9HS65"/>
<evidence type="ECO:0000313" key="2">
    <source>
        <dbReference type="EMBL" id="CAG8703417.1"/>
    </source>
</evidence>
<comment type="caution">
    <text evidence="2">The sequence shown here is derived from an EMBL/GenBank/DDBJ whole genome shotgun (WGS) entry which is preliminary data.</text>
</comment>
<feature type="compositionally biased region" description="Basic and acidic residues" evidence="1">
    <location>
        <begin position="64"/>
        <end position="87"/>
    </location>
</feature>
<feature type="non-terminal residue" evidence="2">
    <location>
        <position position="94"/>
    </location>
</feature>
<evidence type="ECO:0000256" key="1">
    <source>
        <dbReference type="SAM" id="MobiDB-lite"/>
    </source>
</evidence>
<protein>
    <submittedName>
        <fullName evidence="2">12100_t:CDS:1</fullName>
    </submittedName>
</protein>
<proteinExistence type="predicted"/>
<dbReference type="EMBL" id="CAJVPY010008992">
    <property type="protein sequence ID" value="CAG8703417.1"/>
    <property type="molecule type" value="Genomic_DNA"/>
</dbReference>
<feature type="region of interest" description="Disordered" evidence="1">
    <location>
        <begin position="64"/>
        <end position="94"/>
    </location>
</feature>
<organism evidence="2 3">
    <name type="scientific">Dentiscutata erythropus</name>
    <dbReference type="NCBI Taxonomy" id="1348616"/>
    <lineage>
        <taxon>Eukaryota</taxon>
        <taxon>Fungi</taxon>
        <taxon>Fungi incertae sedis</taxon>
        <taxon>Mucoromycota</taxon>
        <taxon>Glomeromycotina</taxon>
        <taxon>Glomeromycetes</taxon>
        <taxon>Diversisporales</taxon>
        <taxon>Gigasporaceae</taxon>
        <taxon>Dentiscutata</taxon>
    </lineage>
</organism>
<accession>A0A9N9HS65</accession>
<dbReference type="Proteomes" id="UP000789405">
    <property type="component" value="Unassembled WGS sequence"/>
</dbReference>
<dbReference type="OrthoDB" id="10426189at2759"/>